<feature type="region of interest" description="Disordered" evidence="1">
    <location>
        <begin position="80"/>
        <end position="111"/>
    </location>
</feature>
<feature type="compositionally biased region" description="Gly residues" evidence="1">
    <location>
        <begin position="80"/>
        <end position="108"/>
    </location>
</feature>
<evidence type="ECO:0000256" key="1">
    <source>
        <dbReference type="SAM" id="MobiDB-lite"/>
    </source>
</evidence>
<feature type="compositionally biased region" description="Basic residues" evidence="1">
    <location>
        <begin position="236"/>
        <end position="245"/>
    </location>
</feature>
<feature type="compositionally biased region" description="Gly residues" evidence="1">
    <location>
        <begin position="149"/>
        <end position="158"/>
    </location>
</feature>
<organism evidence="2 3">
    <name type="scientific">Streptomyces lividans 1326</name>
    <dbReference type="NCBI Taxonomy" id="1200984"/>
    <lineage>
        <taxon>Bacteria</taxon>
        <taxon>Bacillati</taxon>
        <taxon>Actinomycetota</taxon>
        <taxon>Actinomycetes</taxon>
        <taxon>Kitasatosporales</taxon>
        <taxon>Streptomycetaceae</taxon>
        <taxon>Streptomyces</taxon>
    </lineage>
</organism>
<evidence type="ECO:0000313" key="2">
    <source>
        <dbReference type="EMBL" id="EOY51656.1"/>
    </source>
</evidence>
<feature type="region of interest" description="Disordered" evidence="1">
    <location>
        <begin position="468"/>
        <end position="496"/>
    </location>
</feature>
<sequence>MATSIASSVSSFNRAISASRGLLLDLPCLGDRVVRLVRGFHGGVGGGGGAVGVVHGLAGVAGRLLGGVGRLLRVVGRAVGGGGRGPGGGGRPAGQGGGPARGGRGPARGGLRDGGLALRLGGLGLRGTGGRGGVGGSARGGGRVDRGTRGGVARGLGRVGGEGRELRLRGHGAHPVDHDPRGLRRLVGGLRHVRVLGRADRGAVGTRGGATSGRGGCRGGVRGGHRTPGRGLRGARGGHRGRRGGRGTLGGPRRLVRGPGGALHVLLGSLRLGLRLQRGGLGLRGGLHRLLGQLDRLVGLELGAPALRLHDLDELLDLRRLLVPRPGDVLPGRQEPPDRARRSVVERPLRVLPHLRRGGHEDGGHLDALVLVVRLVLAAAEEVPQGEVRTGRERLGGLALHGLAAVRVDGGHGHLEVLVHRRLEAALKIGGDGRVPAGQRLPDPGTRRLARADQGLGEGETIVLGRGRRQPLAEERGHAVRVAHERRRRGRAHRAAAGPVRLHDLAAVGVGQPRAPVGLRRVRRVRGAGPEDPQRHRGTCRDSAENGQ</sequence>
<accession>A0A7U9HGB6</accession>
<feature type="compositionally biased region" description="Basic residues" evidence="1">
    <location>
        <begin position="479"/>
        <end position="494"/>
    </location>
</feature>
<feature type="compositionally biased region" description="Basic and acidic residues" evidence="1">
    <location>
        <begin position="532"/>
        <end position="548"/>
    </location>
</feature>
<name>A0A7U9HGB6_STRLI</name>
<gene>
    <name evidence="2" type="ORF">SLI_6951</name>
</gene>
<dbReference type="Proteomes" id="UP000014062">
    <property type="component" value="Chromosome"/>
</dbReference>
<feature type="region of interest" description="Disordered" evidence="1">
    <location>
        <begin position="129"/>
        <end position="158"/>
    </location>
</feature>
<dbReference type="AlphaFoldDB" id="A0A7U9HGB6"/>
<dbReference type="EMBL" id="CM001889">
    <property type="protein sequence ID" value="EOY51656.1"/>
    <property type="molecule type" value="Genomic_DNA"/>
</dbReference>
<feature type="compositionally biased region" description="Gly residues" evidence="1">
    <location>
        <begin position="205"/>
        <end position="222"/>
    </location>
</feature>
<reference evidence="3" key="1">
    <citation type="journal article" date="2013" name="Genome Biol. Evol.">
        <title>The genome sequence of Streptomyces lividans 66 reveals a novel tRNA-dependent peptide biosynthetic system within a metal-related genomic island.</title>
        <authorList>
            <person name="Cruz-Morales P."/>
            <person name="Vijgenboom E."/>
            <person name="Iruegas-Bocardo F."/>
            <person name="Girard G."/>
            <person name="Yanez-Guerra L.A."/>
            <person name="Ramos-Aboites H.E."/>
            <person name="Pernodet J.L."/>
            <person name="Anne J."/>
            <person name="van Wezel G.P."/>
            <person name="Barona-Gomez F."/>
        </authorList>
    </citation>
    <scope>NUCLEOTIDE SEQUENCE [LARGE SCALE GENOMIC DNA]</scope>
    <source>
        <strain evidence="3">1326</strain>
    </source>
</reference>
<feature type="compositionally biased region" description="Gly residues" evidence="1">
    <location>
        <begin position="129"/>
        <end position="141"/>
    </location>
</feature>
<feature type="region of interest" description="Disordered" evidence="1">
    <location>
        <begin position="203"/>
        <end position="254"/>
    </location>
</feature>
<proteinExistence type="predicted"/>
<evidence type="ECO:0000313" key="3">
    <source>
        <dbReference type="Proteomes" id="UP000014062"/>
    </source>
</evidence>
<protein>
    <submittedName>
        <fullName evidence="2">Uncharacterized protein</fullName>
    </submittedName>
</protein>
<feature type="region of interest" description="Disordered" evidence="1">
    <location>
        <begin position="524"/>
        <end position="548"/>
    </location>
</feature>